<feature type="signal peptide" evidence="1">
    <location>
        <begin position="1"/>
        <end position="27"/>
    </location>
</feature>
<dbReference type="AlphaFoldDB" id="A0A6P4XTT1"/>
<keyword evidence="2" id="KW-1185">Reference proteome</keyword>
<protein>
    <submittedName>
        <fullName evidence="3">Uncharacterized protein LOC109463213</fullName>
    </submittedName>
</protein>
<dbReference type="GeneID" id="109463213"/>
<dbReference type="OrthoDB" id="10020101at2759"/>
<reference evidence="3" key="1">
    <citation type="submission" date="2025-08" db="UniProtKB">
        <authorList>
            <consortium name="RefSeq"/>
        </authorList>
    </citation>
    <scope>IDENTIFICATION</scope>
    <source>
        <tissue evidence="3">Gonad</tissue>
    </source>
</reference>
<gene>
    <name evidence="3" type="primary">LOC109463213</name>
</gene>
<accession>A0A6P4XTT1</accession>
<feature type="chain" id="PRO_5028109351" evidence="1">
    <location>
        <begin position="28"/>
        <end position="128"/>
    </location>
</feature>
<dbReference type="RefSeq" id="XP_019615498.1">
    <property type="nucleotide sequence ID" value="XM_019759939.1"/>
</dbReference>
<organism evidence="2 3">
    <name type="scientific">Branchiostoma belcheri</name>
    <name type="common">Amphioxus</name>
    <dbReference type="NCBI Taxonomy" id="7741"/>
    <lineage>
        <taxon>Eukaryota</taxon>
        <taxon>Metazoa</taxon>
        <taxon>Chordata</taxon>
        <taxon>Cephalochordata</taxon>
        <taxon>Leptocardii</taxon>
        <taxon>Amphioxiformes</taxon>
        <taxon>Branchiostomatidae</taxon>
        <taxon>Branchiostoma</taxon>
    </lineage>
</organism>
<evidence type="ECO:0000313" key="3">
    <source>
        <dbReference type="RefSeq" id="XP_019615498.1"/>
    </source>
</evidence>
<evidence type="ECO:0000256" key="1">
    <source>
        <dbReference type="SAM" id="SignalP"/>
    </source>
</evidence>
<sequence>MASVRSISLLLLLPLTILLLLAHTAVCKEYFFKKDRQCNVKVERLQPKVQNPGGPCSTVHTVRCGQQISLDSIRVVASEKLGFEVVDVLDWESRGPLDETITIMEDTKMWVTDAPVKRAQFSDMHDDL</sequence>
<keyword evidence="1" id="KW-0732">Signal</keyword>
<name>A0A6P4XTT1_BRABE</name>
<dbReference type="Proteomes" id="UP000515135">
    <property type="component" value="Unplaced"/>
</dbReference>
<dbReference type="KEGG" id="bbel:109463213"/>
<proteinExistence type="predicted"/>
<evidence type="ECO:0000313" key="2">
    <source>
        <dbReference type="Proteomes" id="UP000515135"/>
    </source>
</evidence>